<evidence type="ECO:0000256" key="2">
    <source>
        <dbReference type="ARBA" id="ARBA00022679"/>
    </source>
</evidence>
<reference evidence="8" key="1">
    <citation type="submission" date="2018-08" db="EMBL/GenBank/DDBJ databases">
        <title>Genome of Lactobacillus sp. HBUAS52074.</title>
        <authorList>
            <person name="Guo Z."/>
            <person name="Zhang Z.D."/>
        </authorList>
    </citation>
    <scope>NUCLEOTIDE SEQUENCE [LARGE SCALE GENOMIC DNA]</scope>
    <source>
        <strain evidence="8">HBUAS52074</strain>
    </source>
</reference>
<feature type="domain" description="Carbohydrate kinase PfkB" evidence="6">
    <location>
        <begin position="3"/>
        <end position="305"/>
    </location>
</feature>
<organism evidence="7 8">
    <name type="scientific">Companilactobacillus zhachilii</name>
    <dbReference type="NCBI Taxonomy" id="2304606"/>
    <lineage>
        <taxon>Bacteria</taxon>
        <taxon>Bacillati</taxon>
        <taxon>Bacillota</taxon>
        <taxon>Bacilli</taxon>
        <taxon>Lactobacillales</taxon>
        <taxon>Lactobacillaceae</taxon>
        <taxon>Companilactobacillus</taxon>
    </lineage>
</organism>
<dbReference type="Proteomes" id="UP000267208">
    <property type="component" value="Chromosome"/>
</dbReference>
<gene>
    <name evidence="7" type="ORF">D1B17_00715</name>
</gene>
<evidence type="ECO:0000256" key="4">
    <source>
        <dbReference type="ARBA" id="ARBA00022777"/>
    </source>
</evidence>
<evidence type="ECO:0000313" key="7">
    <source>
        <dbReference type="EMBL" id="AYE37258.1"/>
    </source>
</evidence>
<dbReference type="AlphaFoldDB" id="A0A386PQ52"/>
<dbReference type="GO" id="GO:0016301">
    <property type="term" value="F:kinase activity"/>
    <property type="evidence" value="ECO:0007669"/>
    <property type="project" value="UniProtKB-KW"/>
</dbReference>
<keyword evidence="5" id="KW-0067">ATP-binding</keyword>
<dbReference type="CDD" id="cd01166">
    <property type="entry name" value="KdgK"/>
    <property type="match status" value="1"/>
</dbReference>
<evidence type="ECO:0000259" key="6">
    <source>
        <dbReference type="Pfam" id="PF00294"/>
    </source>
</evidence>
<accession>A0A386PQ52</accession>
<dbReference type="InterPro" id="IPR050306">
    <property type="entry name" value="PfkB_Carbo_kinase"/>
</dbReference>
<keyword evidence="4 7" id="KW-0418">Kinase</keyword>
<evidence type="ECO:0000256" key="3">
    <source>
        <dbReference type="ARBA" id="ARBA00022741"/>
    </source>
</evidence>
<dbReference type="RefSeq" id="WP_120141487.1">
    <property type="nucleotide sequence ID" value="NZ_CP031933.2"/>
</dbReference>
<dbReference type="PANTHER" id="PTHR43085">
    <property type="entry name" value="HEXOKINASE FAMILY MEMBER"/>
    <property type="match status" value="1"/>
</dbReference>
<dbReference type="Gene3D" id="3.40.1190.20">
    <property type="match status" value="1"/>
</dbReference>
<evidence type="ECO:0000313" key="8">
    <source>
        <dbReference type="Proteomes" id="UP000267208"/>
    </source>
</evidence>
<sequence length="318" mass="35052">MKSFLTIGEPLIVFSSEDLNAELMDAKHFKKYLAGAELNVAVGVSRLGIESRYITAIGNDPLGQSIKREVEQNGIHTNYIETNNDYWTGFYLKQRVDKGDPDIFYYRKNSAASHYNTDSLEKIDFENVGLIHCSGIMAAISENGYRSVEKLMDMANDREIVTTYDPNIRPQLWLDKQEMKQKLNYLASKAVIVMPGIHEGEQLVGTDDPEDIADFYLNQSSITQAVVIKAGPSGAYLKVRGEQLQLIDGYRVENVVDTVGAGDGFAVGMISGLLEDIGIKNAVKRACAIGALAVQDAGDSDGYPTRMELDKFMGVNNG</sequence>
<dbReference type="PANTHER" id="PTHR43085:SF1">
    <property type="entry name" value="PSEUDOURIDINE KINASE-RELATED"/>
    <property type="match status" value="1"/>
</dbReference>
<dbReference type="SUPFAM" id="SSF53613">
    <property type="entry name" value="Ribokinase-like"/>
    <property type="match status" value="1"/>
</dbReference>
<dbReference type="InterPro" id="IPR011611">
    <property type="entry name" value="PfkB_dom"/>
</dbReference>
<protein>
    <submittedName>
        <fullName evidence="7">Sugar kinase</fullName>
    </submittedName>
</protein>
<evidence type="ECO:0000256" key="1">
    <source>
        <dbReference type="ARBA" id="ARBA00010688"/>
    </source>
</evidence>
<dbReference type="OrthoDB" id="9813569at2"/>
<proteinExistence type="inferred from homology"/>
<dbReference type="PROSITE" id="PS00584">
    <property type="entry name" value="PFKB_KINASES_2"/>
    <property type="match status" value="1"/>
</dbReference>
<dbReference type="GO" id="GO:0005524">
    <property type="term" value="F:ATP binding"/>
    <property type="evidence" value="ECO:0007669"/>
    <property type="project" value="UniProtKB-KW"/>
</dbReference>
<keyword evidence="8" id="KW-1185">Reference proteome</keyword>
<dbReference type="KEGG" id="lzh:D1B17_00715"/>
<keyword evidence="3" id="KW-0547">Nucleotide-binding</keyword>
<dbReference type="EMBL" id="CP031933">
    <property type="protein sequence ID" value="AYE37258.1"/>
    <property type="molecule type" value="Genomic_DNA"/>
</dbReference>
<name>A0A386PQ52_9LACO</name>
<comment type="similarity">
    <text evidence="1">Belongs to the carbohydrate kinase PfkB family.</text>
</comment>
<dbReference type="InterPro" id="IPR002173">
    <property type="entry name" value="Carboh/pur_kinase_PfkB_CS"/>
</dbReference>
<dbReference type="InterPro" id="IPR029056">
    <property type="entry name" value="Ribokinase-like"/>
</dbReference>
<dbReference type="Pfam" id="PF00294">
    <property type="entry name" value="PfkB"/>
    <property type="match status" value="1"/>
</dbReference>
<evidence type="ECO:0000256" key="5">
    <source>
        <dbReference type="ARBA" id="ARBA00022840"/>
    </source>
</evidence>
<keyword evidence="2" id="KW-0808">Transferase</keyword>